<dbReference type="OrthoDB" id="7829282at2"/>
<dbReference type="SUPFAM" id="SSF55781">
    <property type="entry name" value="GAF domain-like"/>
    <property type="match status" value="1"/>
</dbReference>
<dbReference type="PROSITE" id="PS51077">
    <property type="entry name" value="HTH_ICLR"/>
    <property type="match status" value="1"/>
</dbReference>
<dbReference type="GO" id="GO:0003677">
    <property type="term" value="F:DNA binding"/>
    <property type="evidence" value="ECO:0007669"/>
    <property type="project" value="InterPro"/>
</dbReference>
<feature type="domain" description="HTH iclR-type" evidence="3">
    <location>
        <begin position="2"/>
        <end position="63"/>
    </location>
</feature>
<dbReference type="InterPro" id="IPR029016">
    <property type="entry name" value="GAF-like_dom_sf"/>
</dbReference>
<dbReference type="EMBL" id="CP021404">
    <property type="protein sequence ID" value="ATI41166.1"/>
    <property type="molecule type" value="Genomic_DNA"/>
</dbReference>
<evidence type="ECO:0000256" key="1">
    <source>
        <dbReference type="ARBA" id="ARBA00023015"/>
    </source>
</evidence>
<dbReference type="GO" id="GO:0045892">
    <property type="term" value="P:negative regulation of DNA-templated transcription"/>
    <property type="evidence" value="ECO:0007669"/>
    <property type="project" value="TreeGrafter"/>
</dbReference>
<keyword evidence="2" id="KW-0804">Transcription</keyword>
<keyword evidence="5" id="KW-1185">Reference proteome</keyword>
<dbReference type="PANTHER" id="PTHR30136">
    <property type="entry name" value="HELIX-TURN-HELIX TRANSCRIPTIONAL REGULATOR, ICLR FAMILY"/>
    <property type="match status" value="1"/>
</dbReference>
<dbReference type="PANTHER" id="PTHR30136:SF35">
    <property type="entry name" value="HTH-TYPE TRANSCRIPTIONAL REGULATOR RV1719"/>
    <property type="match status" value="1"/>
</dbReference>
<protein>
    <recommendedName>
        <fullName evidence="3">HTH iclR-type domain-containing protein</fullName>
    </recommendedName>
</protein>
<name>A0A291LWP2_9RHOB</name>
<gene>
    <name evidence="4" type="ORF">CBW24_03535</name>
</gene>
<dbReference type="Gene3D" id="1.10.10.10">
    <property type="entry name" value="Winged helix-like DNA-binding domain superfamily/Winged helix DNA-binding domain"/>
    <property type="match status" value="1"/>
</dbReference>
<evidence type="ECO:0000256" key="2">
    <source>
        <dbReference type="ARBA" id="ARBA00023163"/>
    </source>
</evidence>
<dbReference type="InterPro" id="IPR005471">
    <property type="entry name" value="Tscrpt_reg_IclR_N"/>
</dbReference>
<organism evidence="4 5">
    <name type="scientific">Pacificitalea manganoxidans</name>
    <dbReference type="NCBI Taxonomy" id="1411902"/>
    <lineage>
        <taxon>Bacteria</taxon>
        <taxon>Pseudomonadati</taxon>
        <taxon>Pseudomonadota</taxon>
        <taxon>Alphaproteobacteria</taxon>
        <taxon>Rhodobacterales</taxon>
        <taxon>Paracoccaceae</taxon>
        <taxon>Pacificitalea</taxon>
    </lineage>
</organism>
<sequence length="255" mass="27892">MSGASSRVVAILEVLSGPDGGELTAQEVVDRAGLPVSTGYRILTELQDLGLVHRGAGRRILANFSFERRLHCPGFDPKELADACADLSECLTSAAEIVVLSGHNMLWHIVQQHPKQAIRLRAYPGFTRGAYELDSISRLALAHRSFEVLEKSWDTGAFYTPGVDRRSLDWAEAREMIAAVDPDDMQYDMMGNAKGTRRYCVAIHGSDGKMVCLLTVAEAATPLREEAQHVANVRAHLMARKSKIESAFSDPAQTG</sequence>
<evidence type="ECO:0000313" key="5">
    <source>
        <dbReference type="Proteomes" id="UP000219050"/>
    </source>
</evidence>
<evidence type="ECO:0000313" key="4">
    <source>
        <dbReference type="EMBL" id="ATI41166.1"/>
    </source>
</evidence>
<dbReference type="AlphaFoldDB" id="A0A291LWP2"/>
<proteinExistence type="predicted"/>
<dbReference type="Gene3D" id="3.30.450.40">
    <property type="match status" value="1"/>
</dbReference>
<keyword evidence="1" id="KW-0805">Transcription regulation</keyword>
<evidence type="ECO:0000259" key="3">
    <source>
        <dbReference type="PROSITE" id="PS51077"/>
    </source>
</evidence>
<dbReference type="InterPro" id="IPR036388">
    <property type="entry name" value="WH-like_DNA-bd_sf"/>
</dbReference>
<accession>A0A291LWP2</accession>
<reference evidence="4 5" key="1">
    <citation type="submission" date="2017-05" db="EMBL/GenBank/DDBJ databases">
        <title>Comparative genomic and metabolic analysis of manganese-oxidizing mechanisms in Celeribater manganoxidans DY25T: its adaption to the environment of polymetallic nodule.</title>
        <authorList>
            <person name="Wang X."/>
        </authorList>
    </citation>
    <scope>NUCLEOTIDE SEQUENCE [LARGE SCALE GENOMIC DNA]</scope>
    <source>
        <strain evidence="4 5">DY25</strain>
    </source>
</reference>
<dbReference type="GO" id="GO:0003700">
    <property type="term" value="F:DNA-binding transcription factor activity"/>
    <property type="evidence" value="ECO:0007669"/>
    <property type="project" value="TreeGrafter"/>
</dbReference>
<dbReference type="RefSeq" id="WP_097372700.1">
    <property type="nucleotide sequence ID" value="NZ_CP021404.1"/>
</dbReference>
<dbReference type="InterPro" id="IPR050707">
    <property type="entry name" value="HTH_MetabolicPath_Reg"/>
</dbReference>
<dbReference type="SUPFAM" id="SSF46785">
    <property type="entry name" value="Winged helix' DNA-binding domain"/>
    <property type="match status" value="1"/>
</dbReference>
<dbReference type="Pfam" id="PF09339">
    <property type="entry name" value="HTH_IclR"/>
    <property type="match status" value="1"/>
</dbReference>
<dbReference type="InterPro" id="IPR036390">
    <property type="entry name" value="WH_DNA-bd_sf"/>
</dbReference>
<dbReference type="Proteomes" id="UP000219050">
    <property type="component" value="Chromosome"/>
</dbReference>
<dbReference type="KEGG" id="cmag:CBW24_03535"/>